<dbReference type="EC" id="2.3.1.-" evidence="2"/>
<sequence length="145" mass="16180">MLGAVTWLMLQQSASRTGLLADLEWRVLPPLMQGQARLFMQGDAPVGYASWALLSEEAVTRWRQAPHRLAMQDWNSGEQAWLIDIFTPFGGAREMLQELRTTHLAGRELRQLVQLPGRTAEVLEWPIQQGQGDGDLTAKKSSPGS</sequence>
<keyword evidence="2 3" id="KW-0012">Acyltransferase</keyword>
<name>A0ABU1VIG5_9BURK</name>
<accession>A0ABU1VIG5</accession>
<dbReference type="Pfam" id="PF02794">
    <property type="entry name" value="HlyC"/>
    <property type="match status" value="1"/>
</dbReference>
<keyword evidence="4" id="KW-1185">Reference proteome</keyword>
<dbReference type="RefSeq" id="WP_204734541.1">
    <property type="nucleotide sequence ID" value="NZ_JAVDWE010000021.1"/>
</dbReference>
<dbReference type="GO" id="GO:0016746">
    <property type="term" value="F:acyltransferase activity"/>
    <property type="evidence" value="ECO:0007669"/>
    <property type="project" value="UniProtKB-KW"/>
</dbReference>
<dbReference type="EMBL" id="JAVDWE010000021">
    <property type="protein sequence ID" value="MDR7097222.1"/>
    <property type="molecule type" value="Genomic_DNA"/>
</dbReference>
<evidence type="ECO:0000313" key="4">
    <source>
        <dbReference type="Proteomes" id="UP001265550"/>
    </source>
</evidence>
<comment type="subcellular location">
    <subcellularLocation>
        <location evidence="2">Cytoplasm</location>
    </subcellularLocation>
</comment>
<comment type="function">
    <text evidence="2">Involved in fatty acylation of protoxin at internal lysine residues, thereby converting it to the active toxin.</text>
</comment>
<keyword evidence="2 3" id="KW-0808">Transferase</keyword>
<proteinExistence type="inferred from homology"/>
<dbReference type="PRINTS" id="PR01489">
    <property type="entry name" value="RTXTOXINC"/>
</dbReference>
<comment type="caution">
    <text evidence="3">The sequence shown here is derived from an EMBL/GenBank/DDBJ whole genome shotgun (WGS) entry which is preliminary data.</text>
</comment>
<evidence type="ECO:0000313" key="3">
    <source>
        <dbReference type="EMBL" id="MDR7097222.1"/>
    </source>
</evidence>
<protein>
    <recommendedName>
        <fullName evidence="2">RTX toxin-activating lysine-acyltransferase</fullName>
        <ecNumber evidence="2">2.3.1.-</ecNumber>
    </recommendedName>
</protein>
<dbReference type="InterPro" id="IPR003996">
    <property type="entry name" value="RTX_toxin-activating_protC_bac"/>
</dbReference>
<evidence type="ECO:0000256" key="2">
    <source>
        <dbReference type="RuleBase" id="RU368102"/>
    </source>
</evidence>
<reference evidence="3 4" key="1">
    <citation type="submission" date="2023-07" db="EMBL/GenBank/DDBJ databases">
        <title>Sorghum-associated microbial communities from plants grown in Nebraska, USA.</title>
        <authorList>
            <person name="Schachtman D."/>
        </authorList>
    </citation>
    <scope>NUCLEOTIDE SEQUENCE [LARGE SCALE GENOMIC DNA]</scope>
    <source>
        <strain evidence="3 4">BE240</strain>
    </source>
</reference>
<gene>
    <name evidence="3" type="ORF">J2X09_004996</name>
</gene>
<evidence type="ECO:0000256" key="1">
    <source>
        <dbReference type="ARBA" id="ARBA00005686"/>
    </source>
</evidence>
<organism evidence="3 4">
    <name type="scientific">Hydrogenophaga laconesensis</name>
    <dbReference type="NCBI Taxonomy" id="1805971"/>
    <lineage>
        <taxon>Bacteria</taxon>
        <taxon>Pseudomonadati</taxon>
        <taxon>Pseudomonadota</taxon>
        <taxon>Betaproteobacteria</taxon>
        <taxon>Burkholderiales</taxon>
        <taxon>Comamonadaceae</taxon>
        <taxon>Hydrogenophaga</taxon>
    </lineage>
</organism>
<dbReference type="Proteomes" id="UP001265550">
    <property type="component" value="Unassembled WGS sequence"/>
</dbReference>
<comment type="similarity">
    <text evidence="1 2">Belongs to the RTX toxin acyltransferase family.</text>
</comment>
<keyword evidence="2" id="KW-0204">Cytolysis</keyword>
<keyword evidence="2" id="KW-0963">Cytoplasm</keyword>